<feature type="short sequence motif" description="GXSXG" evidence="6">
    <location>
        <begin position="47"/>
        <end position="51"/>
    </location>
</feature>
<protein>
    <recommendedName>
        <fullName evidence="7">Patatin</fullName>
        <ecNumber evidence="7">3.1.1.-</ecNumber>
    </recommendedName>
</protein>
<proteinExistence type="inferred from homology"/>
<dbReference type="FunFam" id="3.40.1090.10:FF:000005">
    <property type="entry name" value="Patatin"/>
    <property type="match status" value="1"/>
</dbReference>
<feature type="active site" description="Nucleophile" evidence="6">
    <location>
        <position position="49"/>
    </location>
</feature>
<evidence type="ECO:0000256" key="1">
    <source>
        <dbReference type="ARBA" id="ARBA00010240"/>
    </source>
</evidence>
<evidence type="ECO:0000256" key="3">
    <source>
        <dbReference type="ARBA" id="ARBA00022821"/>
    </source>
</evidence>
<evidence type="ECO:0000256" key="6">
    <source>
        <dbReference type="PROSITE-ProRule" id="PRU01161"/>
    </source>
</evidence>
<evidence type="ECO:0000256" key="7">
    <source>
        <dbReference type="RuleBase" id="RU361262"/>
    </source>
</evidence>
<dbReference type="AlphaFoldDB" id="A0AA88CTU0"/>
<comment type="function">
    <text evidence="7">Lipolytic acyl hydrolase (LAH).</text>
</comment>
<dbReference type="Proteomes" id="UP001187192">
    <property type="component" value="Unassembled WGS sequence"/>
</dbReference>
<dbReference type="EC" id="3.1.1.-" evidence="7"/>
<evidence type="ECO:0000313" key="9">
    <source>
        <dbReference type="EMBL" id="GMN29966.1"/>
    </source>
</evidence>
<organism evidence="9 10">
    <name type="scientific">Ficus carica</name>
    <name type="common">Common fig</name>
    <dbReference type="NCBI Taxonomy" id="3494"/>
    <lineage>
        <taxon>Eukaryota</taxon>
        <taxon>Viridiplantae</taxon>
        <taxon>Streptophyta</taxon>
        <taxon>Embryophyta</taxon>
        <taxon>Tracheophyta</taxon>
        <taxon>Spermatophyta</taxon>
        <taxon>Magnoliopsida</taxon>
        <taxon>eudicotyledons</taxon>
        <taxon>Gunneridae</taxon>
        <taxon>Pentapetalae</taxon>
        <taxon>rosids</taxon>
        <taxon>fabids</taxon>
        <taxon>Rosales</taxon>
        <taxon>Moraceae</taxon>
        <taxon>Ficeae</taxon>
        <taxon>Ficus</taxon>
    </lineage>
</organism>
<keyword evidence="4 6" id="KW-0442">Lipid degradation</keyword>
<comment type="caution">
    <text evidence="9">The sequence shown here is derived from an EMBL/GenBank/DDBJ whole genome shotgun (WGS) entry which is preliminary data.</text>
</comment>
<feature type="short sequence motif" description="DGA/G" evidence="6">
    <location>
        <begin position="196"/>
        <end position="198"/>
    </location>
</feature>
<evidence type="ECO:0000256" key="5">
    <source>
        <dbReference type="ARBA" id="ARBA00023098"/>
    </source>
</evidence>
<evidence type="ECO:0000259" key="8">
    <source>
        <dbReference type="PROSITE" id="PS51635"/>
    </source>
</evidence>
<keyword evidence="10" id="KW-1185">Reference proteome</keyword>
<dbReference type="GO" id="GO:0016042">
    <property type="term" value="P:lipid catabolic process"/>
    <property type="evidence" value="ECO:0007669"/>
    <property type="project" value="UniProtKB-UniRule"/>
</dbReference>
<dbReference type="Gene3D" id="3.40.1090.10">
    <property type="entry name" value="Cytosolic phospholipase A2 catalytic domain"/>
    <property type="match status" value="1"/>
</dbReference>
<keyword evidence="5 6" id="KW-0443">Lipid metabolism</keyword>
<feature type="active site" description="Proton acceptor" evidence="6">
    <location>
        <position position="196"/>
    </location>
</feature>
<comment type="similarity">
    <text evidence="1 7">Belongs to the patatin family.</text>
</comment>
<dbReference type="GO" id="GO:0006952">
    <property type="term" value="P:defense response"/>
    <property type="evidence" value="ECO:0007669"/>
    <property type="project" value="UniProtKB-KW"/>
</dbReference>
<dbReference type="GO" id="GO:0047372">
    <property type="term" value="F:monoacylglycerol lipase activity"/>
    <property type="evidence" value="ECO:0007669"/>
    <property type="project" value="TreeGrafter"/>
</dbReference>
<evidence type="ECO:0000256" key="4">
    <source>
        <dbReference type="ARBA" id="ARBA00022963"/>
    </source>
</evidence>
<dbReference type="CDD" id="cd07214">
    <property type="entry name" value="Pat17_isozyme_like"/>
    <property type="match status" value="1"/>
</dbReference>
<dbReference type="InterPro" id="IPR002641">
    <property type="entry name" value="PNPLA_dom"/>
</dbReference>
<comment type="domain">
    <text evidence="7">The nitrogen atoms of the two glycine residues in the GGXR motif define the oxyanion hole, and stabilize the oxyanion that forms during the nucleophilic attack by the catalytic serine during substrate cleavage.</text>
</comment>
<dbReference type="EMBL" id="BTGU01000002">
    <property type="protein sequence ID" value="GMN29966.1"/>
    <property type="molecule type" value="Genomic_DNA"/>
</dbReference>
<dbReference type="GO" id="GO:0004620">
    <property type="term" value="F:phospholipase activity"/>
    <property type="evidence" value="ECO:0007669"/>
    <property type="project" value="TreeGrafter"/>
</dbReference>
<reference evidence="9" key="1">
    <citation type="submission" date="2023-07" db="EMBL/GenBank/DDBJ databases">
        <title>draft genome sequence of fig (Ficus carica).</title>
        <authorList>
            <person name="Takahashi T."/>
            <person name="Nishimura K."/>
        </authorList>
    </citation>
    <scope>NUCLEOTIDE SEQUENCE</scope>
</reference>
<dbReference type="PANTHER" id="PTHR32176">
    <property type="entry name" value="XYLOSE ISOMERASE"/>
    <property type="match status" value="1"/>
</dbReference>
<name>A0AA88CTU0_FICCA</name>
<feature type="short sequence motif" description="GXGXXG" evidence="6">
    <location>
        <begin position="9"/>
        <end position="14"/>
    </location>
</feature>
<dbReference type="PROSITE" id="PS51635">
    <property type="entry name" value="PNPLA"/>
    <property type="match status" value="1"/>
</dbReference>
<sequence length="377" mass="41458">MFTVLSIDGGGIRGIIPGTLLAFLESKLQELDGPDARIADYFDMIAGTSTGGLVTAMLAAPNKDNRPLYAAKEIVDFYLKESPKIFPQKSRNNFIANLVGTVTGPKYDGKYLSSLVNGLLNDLTLKQTLTDVLIPTFDIKYLQPVIFSTNDAKESALSNARLSDICIGTSAAPTFLPAHSFTTSDKGKSRTFDLIDGALAANNPTMLAISHISKEITRKNSEFTSMKPMDGKRMLVLSLGTGAAKQEMKYSAAKASKWGLINWIFDNGSTPLIDIYSDSNSDIVDFHLSTLFQSQNSKENYLRIQNDALIGDEISVDMSTEKNLKRLVEIGKEMLEKPVSRLNFEIGKYETVEGEGTNAEALTRFADLLSEERKHRR</sequence>
<gene>
    <name evidence="9" type="ORF">TIFTF001_002637</name>
</gene>
<dbReference type="InterPro" id="IPR016035">
    <property type="entry name" value="Acyl_Trfase/lysoPLipase"/>
</dbReference>
<accession>A0AA88CTU0</accession>
<dbReference type="Pfam" id="PF01734">
    <property type="entry name" value="Patatin"/>
    <property type="match status" value="1"/>
</dbReference>
<dbReference type="SUPFAM" id="SSF52151">
    <property type="entry name" value="FabD/lysophospholipase-like"/>
    <property type="match status" value="1"/>
</dbReference>
<evidence type="ECO:0000313" key="10">
    <source>
        <dbReference type="Proteomes" id="UP001187192"/>
    </source>
</evidence>
<dbReference type="PANTHER" id="PTHR32176:SF99">
    <property type="entry name" value="PATATIN"/>
    <property type="match status" value="1"/>
</dbReference>
<keyword evidence="2 6" id="KW-0378">Hydrolase</keyword>
<evidence type="ECO:0000256" key="2">
    <source>
        <dbReference type="ARBA" id="ARBA00022801"/>
    </source>
</evidence>
<keyword evidence="3" id="KW-0611">Plant defense</keyword>
<feature type="domain" description="PNPLA" evidence="8">
    <location>
        <begin position="5"/>
        <end position="209"/>
    </location>
</feature>